<proteinExistence type="predicted"/>
<evidence type="ECO:0000313" key="2">
    <source>
        <dbReference type="Proteomes" id="UP001217089"/>
    </source>
</evidence>
<organism evidence="1 2">
    <name type="scientific">Tegillarca granosa</name>
    <name type="common">Malaysian cockle</name>
    <name type="synonym">Anadara granosa</name>
    <dbReference type="NCBI Taxonomy" id="220873"/>
    <lineage>
        <taxon>Eukaryota</taxon>
        <taxon>Metazoa</taxon>
        <taxon>Spiralia</taxon>
        <taxon>Lophotrochozoa</taxon>
        <taxon>Mollusca</taxon>
        <taxon>Bivalvia</taxon>
        <taxon>Autobranchia</taxon>
        <taxon>Pteriomorphia</taxon>
        <taxon>Arcoida</taxon>
        <taxon>Arcoidea</taxon>
        <taxon>Arcidae</taxon>
        <taxon>Tegillarca</taxon>
    </lineage>
</organism>
<dbReference type="Proteomes" id="UP001217089">
    <property type="component" value="Unassembled WGS sequence"/>
</dbReference>
<dbReference type="EMBL" id="JARBDR010000657">
    <property type="protein sequence ID" value="KAJ8308420.1"/>
    <property type="molecule type" value="Genomic_DNA"/>
</dbReference>
<gene>
    <name evidence="1" type="ORF">KUTeg_013294</name>
</gene>
<comment type="caution">
    <text evidence="1">The sequence shown here is derived from an EMBL/GenBank/DDBJ whole genome shotgun (WGS) entry which is preliminary data.</text>
</comment>
<accession>A0ABQ9ETD7</accession>
<reference evidence="1 2" key="1">
    <citation type="submission" date="2022-12" db="EMBL/GenBank/DDBJ databases">
        <title>Chromosome-level genome of Tegillarca granosa.</title>
        <authorList>
            <person name="Kim J."/>
        </authorList>
    </citation>
    <scope>NUCLEOTIDE SEQUENCE [LARGE SCALE GENOMIC DNA]</scope>
    <source>
        <strain evidence="1">Teg-2019</strain>
        <tissue evidence="1">Adductor muscle</tissue>
    </source>
</reference>
<name>A0ABQ9ETD7_TEGGR</name>
<sequence length="120" mass="14232">MADQTVEYVISQNGIDNAPLYDPNLLVELDFENQCKAQYNPVLSPQNPGEGLHMRPLCKGDYDKDTDMTKHFNLDEWFRSRFLDKLYQYQKQKLKGFREILFEKCTNTVIYEECIPYMYA</sequence>
<evidence type="ECO:0000313" key="1">
    <source>
        <dbReference type="EMBL" id="KAJ8308420.1"/>
    </source>
</evidence>
<keyword evidence="2" id="KW-1185">Reference proteome</keyword>
<protein>
    <submittedName>
        <fullName evidence="1">Uncharacterized protein</fullName>
    </submittedName>
</protein>